<evidence type="ECO:0000256" key="2">
    <source>
        <dbReference type="SAM" id="Phobius"/>
    </source>
</evidence>
<organism evidence="3 4">
    <name type="scientific">Kordia antarctica</name>
    <dbReference type="NCBI Taxonomy" id="1218801"/>
    <lineage>
        <taxon>Bacteria</taxon>
        <taxon>Pseudomonadati</taxon>
        <taxon>Bacteroidota</taxon>
        <taxon>Flavobacteriia</taxon>
        <taxon>Flavobacteriales</taxon>
        <taxon>Flavobacteriaceae</taxon>
        <taxon>Kordia</taxon>
    </lineage>
</organism>
<name>A0A7L4ZL06_9FLAO</name>
<feature type="transmembrane region" description="Helical" evidence="2">
    <location>
        <begin position="68"/>
        <end position="88"/>
    </location>
</feature>
<evidence type="ECO:0008006" key="5">
    <source>
        <dbReference type="Google" id="ProtNLM"/>
    </source>
</evidence>
<dbReference type="Proteomes" id="UP000464657">
    <property type="component" value="Chromosome"/>
</dbReference>
<dbReference type="AlphaFoldDB" id="A0A7L4ZL06"/>
<dbReference type="EMBL" id="CP019288">
    <property type="protein sequence ID" value="QHI37147.1"/>
    <property type="molecule type" value="Genomic_DNA"/>
</dbReference>
<sequence>MKNKKSESTKTAPKNTPQSQPGFVFGKKNYLFMIIGLAVIALGFILMSGGGSDDPNVFNEAIFNAQRIHIAPMLVIAGFAIEIYAILLNPDS</sequence>
<dbReference type="KEGG" id="kan:IMCC3317_25250"/>
<keyword evidence="2" id="KW-0812">Transmembrane</keyword>
<keyword evidence="2" id="KW-1133">Transmembrane helix</keyword>
<dbReference type="OrthoDB" id="963379at2"/>
<reference evidence="3 4" key="1">
    <citation type="journal article" date="2013" name="Int. J. Syst. Evol. Microbiol.">
        <title>Kordia antarctica sp. nov., isolated from Antarctic seawater.</title>
        <authorList>
            <person name="Baek K."/>
            <person name="Choi A."/>
            <person name="Kang I."/>
            <person name="Lee K."/>
            <person name="Cho J.C."/>
        </authorList>
    </citation>
    <scope>NUCLEOTIDE SEQUENCE [LARGE SCALE GENOMIC DNA]</scope>
    <source>
        <strain evidence="3 4">IMCC3317</strain>
    </source>
</reference>
<evidence type="ECO:0000256" key="1">
    <source>
        <dbReference type="SAM" id="MobiDB-lite"/>
    </source>
</evidence>
<proteinExistence type="predicted"/>
<feature type="region of interest" description="Disordered" evidence="1">
    <location>
        <begin position="1"/>
        <end position="22"/>
    </location>
</feature>
<accession>A0A7L4ZL06</accession>
<feature type="compositionally biased region" description="Polar residues" evidence="1">
    <location>
        <begin position="9"/>
        <end position="21"/>
    </location>
</feature>
<gene>
    <name evidence="3" type="ORF">IMCC3317_25250</name>
</gene>
<keyword evidence="2" id="KW-0472">Membrane</keyword>
<dbReference type="Pfam" id="PF11297">
    <property type="entry name" value="DUF3098"/>
    <property type="match status" value="1"/>
</dbReference>
<dbReference type="InterPro" id="IPR021448">
    <property type="entry name" value="DUF3098"/>
</dbReference>
<evidence type="ECO:0000313" key="3">
    <source>
        <dbReference type="EMBL" id="QHI37147.1"/>
    </source>
</evidence>
<dbReference type="RefSeq" id="WP_160129793.1">
    <property type="nucleotide sequence ID" value="NZ_CP019288.1"/>
</dbReference>
<evidence type="ECO:0000313" key="4">
    <source>
        <dbReference type="Proteomes" id="UP000464657"/>
    </source>
</evidence>
<feature type="transmembrane region" description="Helical" evidence="2">
    <location>
        <begin position="30"/>
        <end position="48"/>
    </location>
</feature>
<protein>
    <recommendedName>
        <fullName evidence="5">DUF3098 domain-containing protein</fullName>
    </recommendedName>
</protein>
<keyword evidence="4" id="KW-1185">Reference proteome</keyword>